<dbReference type="InterPro" id="IPR008971">
    <property type="entry name" value="HSP40/DnaJ_pept-bd"/>
</dbReference>
<evidence type="ECO:0000256" key="3">
    <source>
        <dbReference type="ARBA" id="ARBA00022771"/>
    </source>
</evidence>
<proteinExistence type="inferred from homology"/>
<feature type="compositionally biased region" description="Low complexity" evidence="8">
    <location>
        <begin position="440"/>
        <end position="449"/>
    </location>
</feature>
<keyword evidence="1 7" id="KW-0479">Metal-binding</keyword>
<dbReference type="CDD" id="cd06257">
    <property type="entry name" value="DnaJ"/>
    <property type="match status" value="1"/>
</dbReference>
<keyword evidence="12" id="KW-1185">Reference proteome</keyword>
<dbReference type="GO" id="GO:0051082">
    <property type="term" value="F:unfolded protein binding"/>
    <property type="evidence" value="ECO:0007669"/>
    <property type="project" value="InterPro"/>
</dbReference>
<keyword evidence="4 7" id="KW-0862">Zinc</keyword>
<dbReference type="PANTHER" id="PTHR43096">
    <property type="entry name" value="DNAJ HOMOLOG 1, MITOCHONDRIAL-RELATED"/>
    <property type="match status" value="1"/>
</dbReference>
<dbReference type="Pfam" id="PF00226">
    <property type="entry name" value="DnaJ"/>
    <property type="match status" value="1"/>
</dbReference>
<dbReference type="PANTHER" id="PTHR43096:SF52">
    <property type="entry name" value="DNAJ HOMOLOG 1, MITOCHONDRIAL-RELATED"/>
    <property type="match status" value="1"/>
</dbReference>
<dbReference type="FunFam" id="2.10.230.10:FF:000001">
    <property type="entry name" value="DnaJ subfamily A member 2"/>
    <property type="match status" value="1"/>
</dbReference>
<dbReference type="Gene3D" id="2.10.230.10">
    <property type="entry name" value="Heat shock protein DnaJ, cysteine-rich domain"/>
    <property type="match status" value="1"/>
</dbReference>
<protein>
    <recommendedName>
        <fullName evidence="6">DnaJ homolog 1, mitochondrial</fullName>
    </recommendedName>
</protein>
<dbReference type="InterPro" id="IPR036410">
    <property type="entry name" value="HSP_DnaJ_Cys-rich_dom_sf"/>
</dbReference>
<name>A0A9P6TXV8_9FUNG</name>
<dbReference type="NCBIfam" id="NF008035">
    <property type="entry name" value="PRK10767.1"/>
    <property type="match status" value="1"/>
</dbReference>
<accession>A0A9P6TXV8</accession>
<dbReference type="InterPro" id="IPR002939">
    <property type="entry name" value="DnaJ_C"/>
</dbReference>
<reference evidence="11" key="1">
    <citation type="journal article" date="2020" name="Fungal Divers.">
        <title>Resolving the Mortierellaceae phylogeny through synthesis of multi-gene phylogenetics and phylogenomics.</title>
        <authorList>
            <person name="Vandepol N."/>
            <person name="Liber J."/>
            <person name="Desiro A."/>
            <person name="Na H."/>
            <person name="Kennedy M."/>
            <person name="Barry K."/>
            <person name="Grigoriev I.V."/>
            <person name="Miller A.N."/>
            <person name="O'Donnell K."/>
            <person name="Stajich J.E."/>
            <person name="Bonito G."/>
        </authorList>
    </citation>
    <scope>NUCLEOTIDE SEQUENCE</scope>
    <source>
        <strain evidence="11">KOD948</strain>
    </source>
</reference>
<evidence type="ECO:0000256" key="4">
    <source>
        <dbReference type="ARBA" id="ARBA00022833"/>
    </source>
</evidence>
<keyword evidence="3 7" id="KW-0863">Zinc-finger</keyword>
<evidence type="ECO:0000256" key="1">
    <source>
        <dbReference type="ARBA" id="ARBA00022723"/>
    </source>
</evidence>
<dbReference type="GO" id="GO:0042026">
    <property type="term" value="P:protein refolding"/>
    <property type="evidence" value="ECO:0007669"/>
    <property type="project" value="TreeGrafter"/>
</dbReference>
<evidence type="ECO:0000256" key="6">
    <source>
        <dbReference type="ARBA" id="ARBA00072890"/>
    </source>
</evidence>
<gene>
    <name evidence="11" type="ORF">BG011_007795</name>
</gene>
<feature type="domain" description="J" evidence="9">
    <location>
        <begin position="60"/>
        <end position="124"/>
    </location>
</feature>
<feature type="zinc finger region" description="CR-type" evidence="7">
    <location>
        <begin position="197"/>
        <end position="277"/>
    </location>
</feature>
<feature type="domain" description="CR-type" evidence="10">
    <location>
        <begin position="197"/>
        <end position="277"/>
    </location>
</feature>
<dbReference type="GO" id="GO:0031072">
    <property type="term" value="F:heat shock protein binding"/>
    <property type="evidence" value="ECO:0007669"/>
    <property type="project" value="InterPro"/>
</dbReference>
<dbReference type="OrthoDB" id="10256793at2759"/>
<dbReference type="PROSITE" id="PS00636">
    <property type="entry name" value="DNAJ_1"/>
    <property type="match status" value="1"/>
</dbReference>
<evidence type="ECO:0000313" key="12">
    <source>
        <dbReference type="Proteomes" id="UP000726737"/>
    </source>
</evidence>
<dbReference type="GO" id="GO:0005737">
    <property type="term" value="C:cytoplasm"/>
    <property type="evidence" value="ECO:0007669"/>
    <property type="project" value="TreeGrafter"/>
</dbReference>
<dbReference type="GO" id="GO:0005524">
    <property type="term" value="F:ATP binding"/>
    <property type="evidence" value="ECO:0007669"/>
    <property type="project" value="InterPro"/>
</dbReference>
<evidence type="ECO:0000259" key="10">
    <source>
        <dbReference type="PROSITE" id="PS51188"/>
    </source>
</evidence>
<dbReference type="Pfam" id="PF01556">
    <property type="entry name" value="DnaJ_C"/>
    <property type="match status" value="1"/>
</dbReference>
<evidence type="ECO:0000256" key="7">
    <source>
        <dbReference type="PROSITE-ProRule" id="PRU00546"/>
    </source>
</evidence>
<comment type="caution">
    <text evidence="11">The sequence shown here is derived from an EMBL/GenBank/DDBJ whole genome shotgun (WGS) entry which is preliminary data.</text>
</comment>
<feature type="region of interest" description="Disordered" evidence="8">
    <location>
        <begin position="413"/>
        <end position="449"/>
    </location>
</feature>
<dbReference type="SUPFAM" id="SSF46565">
    <property type="entry name" value="Chaperone J-domain"/>
    <property type="match status" value="1"/>
</dbReference>
<dbReference type="PRINTS" id="PR00625">
    <property type="entry name" value="JDOMAIN"/>
</dbReference>
<dbReference type="FunFam" id="2.60.260.20:FF:000005">
    <property type="entry name" value="Chaperone protein dnaJ 1, mitochondrial"/>
    <property type="match status" value="1"/>
</dbReference>
<dbReference type="SUPFAM" id="SSF57938">
    <property type="entry name" value="DnaJ/Hsp40 cysteine-rich domain"/>
    <property type="match status" value="1"/>
</dbReference>
<dbReference type="GO" id="GO:0009408">
    <property type="term" value="P:response to heat"/>
    <property type="evidence" value="ECO:0007669"/>
    <property type="project" value="InterPro"/>
</dbReference>
<dbReference type="InterPro" id="IPR036869">
    <property type="entry name" value="J_dom_sf"/>
</dbReference>
<keyword evidence="2" id="KW-0677">Repeat</keyword>
<dbReference type="InterPro" id="IPR012724">
    <property type="entry name" value="DnaJ"/>
</dbReference>
<evidence type="ECO:0000256" key="8">
    <source>
        <dbReference type="SAM" id="MobiDB-lite"/>
    </source>
</evidence>
<dbReference type="HAMAP" id="MF_01152">
    <property type="entry name" value="DnaJ"/>
    <property type="match status" value="1"/>
</dbReference>
<evidence type="ECO:0000259" key="9">
    <source>
        <dbReference type="PROSITE" id="PS50076"/>
    </source>
</evidence>
<evidence type="ECO:0000256" key="5">
    <source>
        <dbReference type="ARBA" id="ARBA00023186"/>
    </source>
</evidence>
<dbReference type="Gene3D" id="1.10.287.110">
    <property type="entry name" value="DnaJ domain"/>
    <property type="match status" value="1"/>
</dbReference>
<dbReference type="CDD" id="cd10719">
    <property type="entry name" value="DnaJ_zf"/>
    <property type="match status" value="1"/>
</dbReference>
<sequence length="475" mass="50673">MSVTSVLRIGARCTSRSSMRVASSSLGVPRAFSVLGPKRLGIHINQVGSTLKASSANQQDPYTLLGVKKTASQGEIKKAYYQLAKQYHPDTNKDPAAREKFVQIQEAYEILSDEQKKAQYDEFGHAGFNGNSPPGAGGFPGGFPGGASGGFGNFEDVFDFFGGGFGGPRGQRSSGFSNVGEDVEVPLVLDFMDAVKGASKRVLVDPIRTCEPCHGFGTKSGKAPDTCKVCHGTGQQKISLQGFHMAAPCQACGGVGTMLQKGKECNTCRGIGRVRVHETVDVHIPPGADEGVRIRLGGKGNAPLHGAGRAGDLFVRLRVKPSSQFKRQGADVYTETTIPFTTAVLGGTVKIPTVDGDVELNVPSGTQPNDVSRLAKRGIQRLNRTDKGDQWVTLKVALPKTLSKAQREILEKYAEITNPGSTSSSKSSSSEDSTKHDDSSSSSSGSGFFKSTFDKLKDKLHHEDTKKDDDTNKKE</sequence>
<dbReference type="EMBL" id="JAAAJA010000612">
    <property type="protein sequence ID" value="KAG0251200.1"/>
    <property type="molecule type" value="Genomic_DNA"/>
</dbReference>
<dbReference type="AlphaFoldDB" id="A0A9P6TXV8"/>
<keyword evidence="5" id="KW-0143">Chaperone</keyword>
<evidence type="ECO:0000256" key="2">
    <source>
        <dbReference type="ARBA" id="ARBA00022737"/>
    </source>
</evidence>
<dbReference type="CDD" id="cd10747">
    <property type="entry name" value="DnaJ_C"/>
    <property type="match status" value="1"/>
</dbReference>
<dbReference type="GO" id="GO:0008270">
    <property type="term" value="F:zinc ion binding"/>
    <property type="evidence" value="ECO:0007669"/>
    <property type="project" value="UniProtKB-KW"/>
</dbReference>
<dbReference type="InterPro" id="IPR001623">
    <property type="entry name" value="DnaJ_domain"/>
</dbReference>
<evidence type="ECO:0000313" key="11">
    <source>
        <dbReference type="EMBL" id="KAG0251200.1"/>
    </source>
</evidence>
<dbReference type="SMART" id="SM00271">
    <property type="entry name" value="DnaJ"/>
    <property type="match status" value="1"/>
</dbReference>
<dbReference type="InterPro" id="IPR001305">
    <property type="entry name" value="HSP_DnaJ_Cys-rich_dom"/>
</dbReference>
<dbReference type="Proteomes" id="UP000726737">
    <property type="component" value="Unassembled WGS sequence"/>
</dbReference>
<dbReference type="PROSITE" id="PS51188">
    <property type="entry name" value="ZF_CR"/>
    <property type="match status" value="1"/>
</dbReference>
<dbReference type="Gene3D" id="2.60.260.20">
    <property type="entry name" value="Urease metallochaperone UreE, N-terminal domain"/>
    <property type="match status" value="2"/>
</dbReference>
<dbReference type="PROSITE" id="PS50076">
    <property type="entry name" value="DNAJ_2"/>
    <property type="match status" value="1"/>
</dbReference>
<dbReference type="InterPro" id="IPR018253">
    <property type="entry name" value="DnaJ_domain_CS"/>
</dbReference>
<feature type="compositionally biased region" description="Low complexity" evidence="8">
    <location>
        <begin position="420"/>
        <end position="431"/>
    </location>
</feature>
<organism evidence="11 12">
    <name type="scientific">Mortierella polycephala</name>
    <dbReference type="NCBI Taxonomy" id="41804"/>
    <lineage>
        <taxon>Eukaryota</taxon>
        <taxon>Fungi</taxon>
        <taxon>Fungi incertae sedis</taxon>
        <taxon>Mucoromycota</taxon>
        <taxon>Mortierellomycotina</taxon>
        <taxon>Mortierellomycetes</taxon>
        <taxon>Mortierellales</taxon>
        <taxon>Mortierellaceae</taxon>
        <taxon>Mortierella</taxon>
    </lineage>
</organism>
<dbReference type="SUPFAM" id="SSF49493">
    <property type="entry name" value="HSP40/DnaJ peptide-binding domain"/>
    <property type="match status" value="2"/>
</dbReference>
<dbReference type="Pfam" id="PF00684">
    <property type="entry name" value="DnaJ_CXXCXGXG"/>
    <property type="match status" value="1"/>
</dbReference>